<proteinExistence type="predicted"/>
<organism evidence="2 3">
    <name type="scientific">Nocardia brasiliensis</name>
    <dbReference type="NCBI Taxonomy" id="37326"/>
    <lineage>
        <taxon>Bacteria</taxon>
        <taxon>Bacillati</taxon>
        <taxon>Actinomycetota</taxon>
        <taxon>Actinomycetes</taxon>
        <taxon>Mycobacteriales</taxon>
        <taxon>Nocardiaceae</taxon>
        <taxon>Nocardia</taxon>
    </lineage>
</organism>
<dbReference type="GO" id="GO:0016787">
    <property type="term" value="F:hydrolase activity"/>
    <property type="evidence" value="ECO:0007669"/>
    <property type="project" value="UniProtKB-KW"/>
</dbReference>
<dbReference type="SUPFAM" id="SSF53474">
    <property type="entry name" value="alpha/beta-Hydrolases"/>
    <property type="match status" value="1"/>
</dbReference>
<protein>
    <submittedName>
        <fullName evidence="2">Alpha/beta fold hydrolase</fullName>
    </submittedName>
</protein>
<evidence type="ECO:0000313" key="3">
    <source>
        <dbReference type="Proteomes" id="UP000501705"/>
    </source>
</evidence>
<dbReference type="EMBL" id="CP046171">
    <property type="protein sequence ID" value="QIS05696.1"/>
    <property type="molecule type" value="Genomic_DNA"/>
</dbReference>
<accession>A0A6G9XXS1</accession>
<name>A0A6G9XXS1_NOCBR</name>
<evidence type="ECO:0000259" key="1">
    <source>
        <dbReference type="Pfam" id="PF00561"/>
    </source>
</evidence>
<dbReference type="PANTHER" id="PTHR46438">
    <property type="entry name" value="ALPHA/BETA-HYDROLASES SUPERFAMILY PROTEIN"/>
    <property type="match status" value="1"/>
</dbReference>
<dbReference type="Pfam" id="PF00561">
    <property type="entry name" value="Abhydrolase_1"/>
    <property type="match status" value="1"/>
</dbReference>
<dbReference type="Gene3D" id="3.40.50.1820">
    <property type="entry name" value="alpha/beta hydrolase"/>
    <property type="match status" value="1"/>
</dbReference>
<dbReference type="InterPro" id="IPR029058">
    <property type="entry name" value="AB_hydrolase_fold"/>
</dbReference>
<sequence>MGSDRVTRAPGRSQGVDVDVFEHQGRVVAYDRAGRGTPVVFLHNAGAQRHIWDDQVAALREDHEVFAIDLPGYGQSDQPAAGYRLADYVRMLEAFLAAHRLAEVSLVGNCLGSATALSYAMGNPARVRALVLINPLSWDTVRSGQSAGLAWADARLPLGPVARWLALPGPAISLIVGNQLGSRGRAQRLQESPRLRAYWSDRGRLRALHGLVQDFPAFKAFDEFVPPAAFPPICTIWGKQNRILSARAGARLSRTLRAHTAVELPDCGHLPMVEHPAEVNAVIIEFLAATYRAPIAEAAGGR</sequence>
<dbReference type="AlphaFoldDB" id="A0A6G9XXS1"/>
<dbReference type="InterPro" id="IPR000073">
    <property type="entry name" value="AB_hydrolase_1"/>
</dbReference>
<dbReference type="PRINTS" id="PR00412">
    <property type="entry name" value="EPOXHYDRLASE"/>
</dbReference>
<dbReference type="Proteomes" id="UP000501705">
    <property type="component" value="Chromosome"/>
</dbReference>
<dbReference type="InterPro" id="IPR000639">
    <property type="entry name" value="Epox_hydrolase-like"/>
</dbReference>
<evidence type="ECO:0000313" key="2">
    <source>
        <dbReference type="EMBL" id="QIS05696.1"/>
    </source>
</evidence>
<keyword evidence="2" id="KW-0378">Hydrolase</keyword>
<gene>
    <name evidence="2" type="ORF">F5X71_28335</name>
</gene>
<dbReference type="PRINTS" id="PR00111">
    <property type="entry name" value="ABHYDROLASE"/>
</dbReference>
<dbReference type="PANTHER" id="PTHR46438:SF11">
    <property type="entry name" value="LIPASE-RELATED"/>
    <property type="match status" value="1"/>
</dbReference>
<feature type="domain" description="AB hydrolase-1" evidence="1">
    <location>
        <begin position="38"/>
        <end position="276"/>
    </location>
</feature>
<reference evidence="2 3" key="1">
    <citation type="journal article" date="2019" name="ACS Chem. Biol.">
        <title>Identification and Mobilization of a Cryptic Antibiotic Biosynthesis Gene Locus from a Human-Pathogenic Nocardia Isolate.</title>
        <authorList>
            <person name="Herisse M."/>
            <person name="Ishida K."/>
            <person name="Porter J.L."/>
            <person name="Howden B."/>
            <person name="Hertweck C."/>
            <person name="Stinear T.P."/>
            <person name="Pidot S.J."/>
        </authorList>
    </citation>
    <scope>NUCLEOTIDE SEQUENCE [LARGE SCALE GENOMIC DNA]</scope>
    <source>
        <strain evidence="2 3">AUSMDU00024985</strain>
    </source>
</reference>